<reference evidence="2" key="1">
    <citation type="submission" date="2015-11" db="EMBL/GenBank/DDBJ databases">
        <title>De novo transcriptome assembly of four potential Pierce s Disease insect vectors from Arizona vineyards.</title>
        <authorList>
            <person name="Tassone E.E."/>
        </authorList>
    </citation>
    <scope>NUCLEOTIDE SEQUENCE</scope>
</reference>
<evidence type="ECO:0000313" key="2">
    <source>
        <dbReference type="EMBL" id="JAS49615.1"/>
    </source>
</evidence>
<sequence>MSLNAETIDERKSLLPGDYYRGPREELGALPNNITIKLFHASQQYREAQKEFIVKNIDEQRAAIYKFMDWEELDARKRVLRQLFIKSHKVVKEAKGALYRFHEKIKENNSHQHALIYEIEDVKRDIFLSNKTRIKMASYVNQYSEKFTYFLEKVAQLDIEFNSDQDILNRYEALENCRAECSELLRKELDEATELKRELQRIVEEKSTIMKKLDNSLVMLQVRRKQAKEHLMHWEHTLERIKGKMAAAIVESQTLQDGCYDLYLDMCCRKKVTPTIKKHDIENQLKFIQKTILFYKDVIRIATSVKQDQLLILKSKQHKKKINMIKSLLDTNTEDKI</sequence>
<evidence type="ECO:0000256" key="1">
    <source>
        <dbReference type="SAM" id="Coils"/>
    </source>
</evidence>
<keyword evidence="1" id="KW-0175">Coiled coil</keyword>
<gene>
    <name evidence="2" type="ORF">g.14110</name>
</gene>
<evidence type="ECO:0008006" key="3">
    <source>
        <dbReference type="Google" id="ProtNLM"/>
    </source>
</evidence>
<protein>
    <recommendedName>
        <fullName evidence="3">DUF4200 domain-containing protein</fullName>
    </recommendedName>
</protein>
<feature type="coiled-coil region" evidence="1">
    <location>
        <begin position="178"/>
        <end position="230"/>
    </location>
</feature>
<organism evidence="2">
    <name type="scientific">Cuerna arida</name>
    <dbReference type="NCBI Taxonomy" id="1464854"/>
    <lineage>
        <taxon>Eukaryota</taxon>
        <taxon>Metazoa</taxon>
        <taxon>Ecdysozoa</taxon>
        <taxon>Arthropoda</taxon>
        <taxon>Hexapoda</taxon>
        <taxon>Insecta</taxon>
        <taxon>Pterygota</taxon>
        <taxon>Neoptera</taxon>
        <taxon>Paraneoptera</taxon>
        <taxon>Hemiptera</taxon>
        <taxon>Auchenorrhyncha</taxon>
        <taxon>Membracoidea</taxon>
        <taxon>Cicadellidae</taxon>
        <taxon>Cicadellinae</taxon>
        <taxon>Proconiini</taxon>
        <taxon>Cuerna</taxon>
    </lineage>
</organism>
<dbReference type="EMBL" id="GECZ01020154">
    <property type="protein sequence ID" value="JAS49615.1"/>
    <property type="molecule type" value="Transcribed_RNA"/>
</dbReference>
<dbReference type="AlphaFoldDB" id="A0A1B6FHF4"/>
<name>A0A1B6FHF4_9HEMI</name>
<accession>A0A1B6FHF4</accession>
<proteinExistence type="predicted"/>